<keyword evidence="1" id="KW-0805">Transcription regulation</keyword>
<evidence type="ECO:0000256" key="3">
    <source>
        <dbReference type="ARBA" id="ARBA00023163"/>
    </source>
</evidence>
<dbReference type="GO" id="GO:0003700">
    <property type="term" value="F:DNA-binding transcription factor activity"/>
    <property type="evidence" value="ECO:0007669"/>
    <property type="project" value="TreeGrafter"/>
</dbReference>
<dbReference type="SUPFAM" id="SSF47413">
    <property type="entry name" value="lambda repressor-like DNA-binding domains"/>
    <property type="match status" value="1"/>
</dbReference>
<feature type="domain" description="HTH lacI-type" evidence="4">
    <location>
        <begin position="8"/>
        <end position="62"/>
    </location>
</feature>
<dbReference type="CDD" id="cd01392">
    <property type="entry name" value="HTH_LacI"/>
    <property type="match status" value="1"/>
</dbReference>
<dbReference type="PROSITE" id="PS50932">
    <property type="entry name" value="HTH_LACI_2"/>
    <property type="match status" value="1"/>
</dbReference>
<evidence type="ECO:0000259" key="4">
    <source>
        <dbReference type="PROSITE" id="PS50932"/>
    </source>
</evidence>
<reference evidence="5 6" key="1">
    <citation type="submission" date="2017-07" db="EMBL/GenBank/DDBJ databases">
        <title>Draft whole genome sequences of clinical Proprionibacteriaceae strains.</title>
        <authorList>
            <person name="Bernier A.-M."/>
            <person name="Bernard K."/>
            <person name="Domingo M.-C."/>
        </authorList>
    </citation>
    <scope>NUCLEOTIDE SEQUENCE [LARGE SCALE GENOMIC DNA]</scope>
    <source>
        <strain evidence="5 6">NML 160184</strain>
    </source>
</reference>
<dbReference type="CDD" id="cd06267">
    <property type="entry name" value="PBP1_LacI_sugar_binding-like"/>
    <property type="match status" value="1"/>
</dbReference>
<evidence type="ECO:0000313" key="6">
    <source>
        <dbReference type="Proteomes" id="UP000216533"/>
    </source>
</evidence>
<gene>
    <name evidence="5" type="ORF">CGZ92_12040</name>
</gene>
<dbReference type="RefSeq" id="WP_094451630.1">
    <property type="nucleotide sequence ID" value="NZ_NMVI01000027.1"/>
</dbReference>
<dbReference type="InterPro" id="IPR000843">
    <property type="entry name" value="HTH_LacI"/>
</dbReference>
<dbReference type="Pfam" id="PF13407">
    <property type="entry name" value="Peripla_BP_4"/>
    <property type="match status" value="1"/>
</dbReference>
<proteinExistence type="predicted"/>
<keyword evidence="2" id="KW-0238">DNA-binding</keyword>
<dbReference type="InterPro" id="IPR025997">
    <property type="entry name" value="SBP_2_dom"/>
</dbReference>
<dbReference type="PANTHER" id="PTHR30146">
    <property type="entry name" value="LACI-RELATED TRANSCRIPTIONAL REPRESSOR"/>
    <property type="match status" value="1"/>
</dbReference>
<evidence type="ECO:0000256" key="1">
    <source>
        <dbReference type="ARBA" id="ARBA00023015"/>
    </source>
</evidence>
<dbReference type="PANTHER" id="PTHR30146:SF109">
    <property type="entry name" value="HTH-TYPE TRANSCRIPTIONAL REGULATOR GALS"/>
    <property type="match status" value="1"/>
</dbReference>
<sequence length="333" mass="35383">MTRATNRATVASVAQAAGVSPATVSRVLNRHPNVSPELVARVNAAADEVCYPRTPAASARPRNKLWMAIVPDVETPFFMRLLDSFDQAADAAGCSVLIGNSRDSPERERTHIATAIDHRVSGVLIAAASVNSDLDPLRQAGIPVVTVDREVTGFSGDNVGVNNHRAGELAAQHLLAQGVSRPALMTGPDNVNTTVEREEGFLATLAAAGIDLGPTVRLRERSRHAHRVAAAMVLDHPDIDAVFATNSWLTAGAFAALQRSTRRMPDDVALIGIDDDPWTALVTPAVSVIGQPIDQLGSWAGRLLTARADGLTHDQARVSLAPVLVPRASTRRR</sequence>
<dbReference type="SMART" id="SM00354">
    <property type="entry name" value="HTH_LACI"/>
    <property type="match status" value="1"/>
</dbReference>
<organism evidence="5 6">
    <name type="scientific">Parenemella sanctibonifatiensis</name>
    <dbReference type="NCBI Taxonomy" id="2016505"/>
    <lineage>
        <taxon>Bacteria</taxon>
        <taxon>Bacillati</taxon>
        <taxon>Actinomycetota</taxon>
        <taxon>Actinomycetes</taxon>
        <taxon>Propionibacteriales</taxon>
        <taxon>Propionibacteriaceae</taxon>
        <taxon>Parenemella</taxon>
    </lineage>
</organism>
<keyword evidence="3" id="KW-0804">Transcription</keyword>
<dbReference type="SUPFAM" id="SSF53822">
    <property type="entry name" value="Periplasmic binding protein-like I"/>
    <property type="match status" value="1"/>
</dbReference>
<dbReference type="Pfam" id="PF00356">
    <property type="entry name" value="LacI"/>
    <property type="match status" value="1"/>
</dbReference>
<protein>
    <recommendedName>
        <fullName evidence="4">HTH lacI-type domain-containing protein</fullName>
    </recommendedName>
</protein>
<dbReference type="Proteomes" id="UP000216533">
    <property type="component" value="Unassembled WGS sequence"/>
</dbReference>
<dbReference type="Gene3D" id="1.10.260.40">
    <property type="entry name" value="lambda repressor-like DNA-binding domains"/>
    <property type="match status" value="1"/>
</dbReference>
<evidence type="ECO:0000256" key="2">
    <source>
        <dbReference type="ARBA" id="ARBA00023125"/>
    </source>
</evidence>
<accession>A0A255DZ99</accession>
<dbReference type="InterPro" id="IPR010982">
    <property type="entry name" value="Lambda_DNA-bd_dom_sf"/>
</dbReference>
<dbReference type="EMBL" id="NMVI01000027">
    <property type="protein sequence ID" value="OYN84566.1"/>
    <property type="molecule type" value="Genomic_DNA"/>
</dbReference>
<comment type="caution">
    <text evidence="5">The sequence shown here is derived from an EMBL/GenBank/DDBJ whole genome shotgun (WGS) entry which is preliminary data.</text>
</comment>
<dbReference type="InterPro" id="IPR028082">
    <property type="entry name" value="Peripla_BP_I"/>
</dbReference>
<dbReference type="GO" id="GO:0000976">
    <property type="term" value="F:transcription cis-regulatory region binding"/>
    <property type="evidence" value="ECO:0007669"/>
    <property type="project" value="TreeGrafter"/>
</dbReference>
<name>A0A255DZ99_9ACTN</name>
<dbReference type="Gene3D" id="3.40.50.2300">
    <property type="match status" value="2"/>
</dbReference>
<dbReference type="AlphaFoldDB" id="A0A255DZ99"/>
<evidence type="ECO:0000313" key="5">
    <source>
        <dbReference type="EMBL" id="OYN84566.1"/>
    </source>
</evidence>